<gene>
    <name evidence="2" type="ORF">N658DRAFT_434922</name>
</gene>
<dbReference type="Proteomes" id="UP001305647">
    <property type="component" value="Unassembled WGS sequence"/>
</dbReference>
<evidence type="ECO:0000313" key="2">
    <source>
        <dbReference type="EMBL" id="KAK4096998.1"/>
    </source>
</evidence>
<proteinExistence type="predicted"/>
<comment type="caution">
    <text evidence="2">The sequence shown here is derived from an EMBL/GenBank/DDBJ whole genome shotgun (WGS) entry which is preliminary data.</text>
</comment>
<evidence type="ECO:0000256" key="1">
    <source>
        <dbReference type="SAM" id="MobiDB-lite"/>
    </source>
</evidence>
<accession>A0AAN6PSK3</accession>
<dbReference type="AlphaFoldDB" id="A0AAN6PSK3"/>
<sequence>MTPTQLPTWTHPVAKAVDDASQPPPAEVKGTIPPFHLHGERNCGDHVHDPKASHIARYLARHGGNRDPSSAWNLPCTNCHARTTLNQLHDLPCGDLICRDCLLVKALTAKLSIERNHAKLHDVRVQLVENHNAFFYPPSPLSARDKRMLLRRNAQLKRSMARLAGFTCCGADMQLGRFLPYMGAAASRELWLAIRWMSDDPRGHRACAWPDCGAYLPMCCRYVVPGEAGRRWYCVTCQGNSMDCARSLHAAQSKFPYLPSGQPALTPCR</sequence>
<reference evidence="2" key="2">
    <citation type="submission" date="2023-05" db="EMBL/GenBank/DDBJ databases">
        <authorList>
            <consortium name="Lawrence Berkeley National Laboratory"/>
            <person name="Steindorff A."/>
            <person name="Hensen N."/>
            <person name="Bonometti L."/>
            <person name="Westerberg I."/>
            <person name="Brannstrom I.O."/>
            <person name="Guillou S."/>
            <person name="Cros-Aarteil S."/>
            <person name="Calhoun S."/>
            <person name="Haridas S."/>
            <person name="Kuo A."/>
            <person name="Mondo S."/>
            <person name="Pangilinan J."/>
            <person name="Riley R."/>
            <person name="Labutti K."/>
            <person name="Andreopoulos B."/>
            <person name="Lipzen A."/>
            <person name="Chen C."/>
            <person name="Yanf M."/>
            <person name="Daum C."/>
            <person name="Ng V."/>
            <person name="Clum A."/>
            <person name="Ohm R."/>
            <person name="Martin F."/>
            <person name="Silar P."/>
            <person name="Natvig D."/>
            <person name="Lalanne C."/>
            <person name="Gautier V."/>
            <person name="Ament-Velasquez S.L."/>
            <person name="Kruys A."/>
            <person name="Hutchinson M.I."/>
            <person name="Powell A.J."/>
            <person name="Barry K."/>
            <person name="Miller A.N."/>
            <person name="Grigoriev I.V."/>
            <person name="Debuchy R."/>
            <person name="Gladieux P."/>
            <person name="Thoren M.H."/>
            <person name="Johannesson H."/>
        </authorList>
    </citation>
    <scope>NUCLEOTIDE SEQUENCE</scope>
    <source>
        <strain evidence="2">CBS 757.83</strain>
    </source>
</reference>
<reference evidence="2" key="1">
    <citation type="journal article" date="2023" name="Mol. Phylogenet. Evol.">
        <title>Genome-scale phylogeny and comparative genomics of the fungal order Sordariales.</title>
        <authorList>
            <person name="Hensen N."/>
            <person name="Bonometti L."/>
            <person name="Westerberg I."/>
            <person name="Brannstrom I.O."/>
            <person name="Guillou S."/>
            <person name="Cros-Aarteil S."/>
            <person name="Calhoun S."/>
            <person name="Haridas S."/>
            <person name="Kuo A."/>
            <person name="Mondo S."/>
            <person name="Pangilinan J."/>
            <person name="Riley R."/>
            <person name="LaButti K."/>
            <person name="Andreopoulos B."/>
            <person name="Lipzen A."/>
            <person name="Chen C."/>
            <person name="Yan M."/>
            <person name="Daum C."/>
            <person name="Ng V."/>
            <person name="Clum A."/>
            <person name="Steindorff A."/>
            <person name="Ohm R.A."/>
            <person name="Martin F."/>
            <person name="Silar P."/>
            <person name="Natvig D.O."/>
            <person name="Lalanne C."/>
            <person name="Gautier V."/>
            <person name="Ament-Velasquez S.L."/>
            <person name="Kruys A."/>
            <person name="Hutchinson M.I."/>
            <person name="Powell A.J."/>
            <person name="Barry K."/>
            <person name="Miller A.N."/>
            <person name="Grigoriev I.V."/>
            <person name="Debuchy R."/>
            <person name="Gladieux P."/>
            <person name="Hiltunen Thoren M."/>
            <person name="Johannesson H."/>
        </authorList>
    </citation>
    <scope>NUCLEOTIDE SEQUENCE</scope>
    <source>
        <strain evidence="2">CBS 757.83</strain>
    </source>
</reference>
<organism evidence="2 3">
    <name type="scientific">Parathielavia hyrcaniae</name>
    <dbReference type="NCBI Taxonomy" id="113614"/>
    <lineage>
        <taxon>Eukaryota</taxon>
        <taxon>Fungi</taxon>
        <taxon>Dikarya</taxon>
        <taxon>Ascomycota</taxon>
        <taxon>Pezizomycotina</taxon>
        <taxon>Sordariomycetes</taxon>
        <taxon>Sordariomycetidae</taxon>
        <taxon>Sordariales</taxon>
        <taxon>Chaetomiaceae</taxon>
        <taxon>Parathielavia</taxon>
    </lineage>
</organism>
<evidence type="ECO:0000313" key="3">
    <source>
        <dbReference type="Proteomes" id="UP001305647"/>
    </source>
</evidence>
<protein>
    <submittedName>
        <fullName evidence="2">Uncharacterized protein</fullName>
    </submittedName>
</protein>
<feature type="region of interest" description="Disordered" evidence="1">
    <location>
        <begin position="1"/>
        <end position="25"/>
    </location>
</feature>
<keyword evidence="3" id="KW-1185">Reference proteome</keyword>
<dbReference type="EMBL" id="MU863688">
    <property type="protein sequence ID" value="KAK4096998.1"/>
    <property type="molecule type" value="Genomic_DNA"/>
</dbReference>
<name>A0AAN6PSK3_9PEZI</name>